<name>A0A2N6CVK0_9GAMM</name>
<dbReference type="AlphaFoldDB" id="A0A2N6CVK0"/>
<evidence type="ECO:0000313" key="3">
    <source>
        <dbReference type="Proteomes" id="UP000235015"/>
    </source>
</evidence>
<reference evidence="2 3" key="1">
    <citation type="submission" date="2017-11" db="EMBL/GenBank/DDBJ databases">
        <title>Genome-resolved metagenomics identifies genetic mobility, metabolic interactions, and unexpected diversity in perchlorate-reducing communities.</title>
        <authorList>
            <person name="Barnum T.P."/>
            <person name="Figueroa I.A."/>
            <person name="Carlstrom C.I."/>
            <person name="Lucas L.N."/>
            <person name="Engelbrektson A.L."/>
            <person name="Coates J.D."/>
        </authorList>
    </citation>
    <scope>NUCLEOTIDE SEQUENCE [LARGE SCALE GENOMIC DNA]</scope>
    <source>
        <strain evidence="2">BM301</strain>
    </source>
</reference>
<dbReference type="STRING" id="1111735.GCA_000428045_01773"/>
<gene>
    <name evidence="2" type="ORF">C0630_11650</name>
</gene>
<dbReference type="SUPFAM" id="SSF55729">
    <property type="entry name" value="Acyl-CoA N-acyltransferases (Nat)"/>
    <property type="match status" value="1"/>
</dbReference>
<dbReference type="Proteomes" id="UP000235015">
    <property type="component" value="Unassembled WGS sequence"/>
</dbReference>
<accession>A0A2N6CVK0</accession>
<comment type="caution">
    <text evidence="2">The sequence shown here is derived from an EMBL/GenBank/DDBJ whole genome shotgun (WGS) entry which is preliminary data.</text>
</comment>
<dbReference type="RefSeq" id="WP_273439603.1">
    <property type="nucleotide sequence ID" value="NZ_PKUN01000021.1"/>
</dbReference>
<dbReference type="Pfam" id="PF00583">
    <property type="entry name" value="Acetyltransf_1"/>
    <property type="match status" value="1"/>
</dbReference>
<dbReference type="EMBL" id="PKUN01000021">
    <property type="protein sequence ID" value="PLX61232.1"/>
    <property type="molecule type" value="Genomic_DNA"/>
</dbReference>
<dbReference type="Gene3D" id="3.40.630.30">
    <property type="match status" value="1"/>
</dbReference>
<sequence length="147" mass="17316">MKYSIRPACDADYQYCYRLTKRNMLDLFCRHWGGWVPAEFRKGFNPDNVSMVVMHGRRVGYLSMKCDDQGIYIENLQLSPFLHGRGIGTEILEQLLKRYEREFIRLTTFSDNPARRLYERVGFIITERRDGTLQMVRLPNKANVVDG</sequence>
<feature type="domain" description="N-acetyltransferase" evidence="1">
    <location>
        <begin position="3"/>
        <end position="143"/>
    </location>
</feature>
<organism evidence="2 3">
    <name type="scientific">Sedimenticola selenatireducens</name>
    <dbReference type="NCBI Taxonomy" id="191960"/>
    <lineage>
        <taxon>Bacteria</taxon>
        <taxon>Pseudomonadati</taxon>
        <taxon>Pseudomonadota</taxon>
        <taxon>Gammaproteobacteria</taxon>
        <taxon>Chromatiales</taxon>
        <taxon>Sedimenticolaceae</taxon>
        <taxon>Sedimenticola</taxon>
    </lineage>
</organism>
<dbReference type="GO" id="GO:0016747">
    <property type="term" value="F:acyltransferase activity, transferring groups other than amino-acyl groups"/>
    <property type="evidence" value="ECO:0007669"/>
    <property type="project" value="InterPro"/>
</dbReference>
<dbReference type="InterPro" id="IPR016181">
    <property type="entry name" value="Acyl_CoA_acyltransferase"/>
</dbReference>
<evidence type="ECO:0000313" key="2">
    <source>
        <dbReference type="EMBL" id="PLX61232.1"/>
    </source>
</evidence>
<evidence type="ECO:0000259" key="1">
    <source>
        <dbReference type="PROSITE" id="PS51186"/>
    </source>
</evidence>
<dbReference type="PROSITE" id="PS51186">
    <property type="entry name" value="GNAT"/>
    <property type="match status" value="1"/>
</dbReference>
<protein>
    <submittedName>
        <fullName evidence="2">GNAT family N-acetyltransferase</fullName>
    </submittedName>
</protein>
<keyword evidence="2" id="KW-0808">Transferase</keyword>
<proteinExistence type="predicted"/>
<dbReference type="InterPro" id="IPR000182">
    <property type="entry name" value="GNAT_dom"/>
</dbReference>
<dbReference type="CDD" id="cd04301">
    <property type="entry name" value="NAT_SF"/>
    <property type="match status" value="1"/>
</dbReference>